<dbReference type="EMBL" id="CH473960">
    <property type="protein sequence ID" value="EDM16989.1"/>
    <property type="molecule type" value="Genomic_DNA"/>
</dbReference>
<dbReference type="Proteomes" id="UP000234681">
    <property type="component" value="Chromosome 7"/>
</dbReference>
<evidence type="ECO:0000313" key="2">
    <source>
        <dbReference type="Proteomes" id="UP000234681"/>
    </source>
</evidence>
<accession>A6IFQ9</accession>
<organism evidence="1 2">
    <name type="scientific">Rattus norvegicus</name>
    <name type="common">Rat</name>
    <dbReference type="NCBI Taxonomy" id="10116"/>
    <lineage>
        <taxon>Eukaryota</taxon>
        <taxon>Metazoa</taxon>
        <taxon>Chordata</taxon>
        <taxon>Craniata</taxon>
        <taxon>Vertebrata</taxon>
        <taxon>Euteleostomi</taxon>
        <taxon>Mammalia</taxon>
        <taxon>Eutheria</taxon>
        <taxon>Euarchontoglires</taxon>
        <taxon>Glires</taxon>
        <taxon>Rodentia</taxon>
        <taxon>Myomorpha</taxon>
        <taxon>Muroidea</taxon>
        <taxon>Muridae</taxon>
        <taxon>Murinae</taxon>
        <taxon>Rattus</taxon>
    </lineage>
</organism>
<reference evidence="1 2" key="1">
    <citation type="submission" date="2005-09" db="EMBL/GenBank/DDBJ databases">
        <authorList>
            <person name="Mural R.J."/>
            <person name="Li P.W."/>
            <person name="Adams M.D."/>
            <person name="Amanatides P.G."/>
            <person name="Baden-Tillson H."/>
            <person name="Barnstead M."/>
            <person name="Chin S.H."/>
            <person name="Dew I."/>
            <person name="Evans C.A."/>
            <person name="Ferriera S."/>
            <person name="Flanigan M."/>
            <person name="Fosler C."/>
            <person name="Glodek A."/>
            <person name="Gu Z."/>
            <person name="Holt R.A."/>
            <person name="Jennings D."/>
            <person name="Kraft C.L."/>
            <person name="Lu F."/>
            <person name="Nguyen T."/>
            <person name="Nusskern D.R."/>
            <person name="Pfannkoch C.M."/>
            <person name="Sitter C."/>
            <person name="Sutton G.G."/>
            <person name="Venter J.C."/>
            <person name="Wang Z."/>
            <person name="Woodage T."/>
            <person name="Zheng X.H."/>
            <person name="Zhong F."/>
        </authorList>
    </citation>
    <scope>NUCLEOTIDE SEQUENCE [LARGE SCALE GENOMIC DNA]</scope>
    <source>
        <strain>BN</strain>
        <strain evidence="2">Sprague-Dawley</strain>
    </source>
</reference>
<evidence type="ECO:0000313" key="1">
    <source>
        <dbReference type="EMBL" id="EDM16989.1"/>
    </source>
</evidence>
<gene>
    <name evidence="1" type="ORF">rCG_48819</name>
</gene>
<dbReference type="AlphaFoldDB" id="A6IFQ9"/>
<name>A6IFQ9_RAT</name>
<protein>
    <submittedName>
        <fullName evidence="1">RCG48819</fullName>
    </submittedName>
</protein>
<proteinExistence type="predicted"/>
<sequence>MRHSFSGLSMYRSIHTCLHTCACAHTHIYACTAHILTHIKN</sequence>